<sequence>MTETENQLTEVEVSFFKPTGFSDRWYVETKDRGLAAATVLSRYPMEGPMLNYITTKIADRRRLAPETKTIPPLDPSPLRRDIHV</sequence>
<comment type="caution">
    <text evidence="2">The sequence shown here is derived from an EMBL/GenBank/DDBJ whole genome shotgun (WGS) entry which is preliminary data.</text>
</comment>
<evidence type="ECO:0000256" key="1">
    <source>
        <dbReference type="SAM" id="MobiDB-lite"/>
    </source>
</evidence>
<dbReference type="AlphaFoldDB" id="A0A4S8PH90"/>
<dbReference type="Proteomes" id="UP000307378">
    <property type="component" value="Unassembled WGS sequence"/>
</dbReference>
<feature type="region of interest" description="Disordered" evidence="1">
    <location>
        <begin position="63"/>
        <end position="84"/>
    </location>
</feature>
<protein>
    <submittedName>
        <fullName evidence="2">Uncharacterized protein</fullName>
    </submittedName>
</protein>
<dbReference type="EMBL" id="STGU01000028">
    <property type="protein sequence ID" value="THV29950.1"/>
    <property type="molecule type" value="Genomic_DNA"/>
</dbReference>
<dbReference type="RefSeq" id="WP_136543538.1">
    <property type="nucleotide sequence ID" value="NZ_STGU01000028.1"/>
</dbReference>
<gene>
    <name evidence="2" type="ORF">FAA86_23095</name>
</gene>
<evidence type="ECO:0000313" key="2">
    <source>
        <dbReference type="EMBL" id="THV29950.1"/>
    </source>
</evidence>
<organism evidence="2 3">
    <name type="scientific">Rhizobium rosettiformans W3</name>
    <dbReference type="NCBI Taxonomy" id="538378"/>
    <lineage>
        <taxon>Bacteria</taxon>
        <taxon>Pseudomonadati</taxon>
        <taxon>Pseudomonadota</taxon>
        <taxon>Alphaproteobacteria</taxon>
        <taxon>Hyphomicrobiales</taxon>
        <taxon>Rhizobiaceae</taxon>
        <taxon>Rhizobium/Agrobacterium group</taxon>
        <taxon>Rhizobium</taxon>
    </lineage>
</organism>
<evidence type="ECO:0000313" key="3">
    <source>
        <dbReference type="Proteomes" id="UP000307378"/>
    </source>
</evidence>
<proteinExistence type="predicted"/>
<name>A0A4S8PH90_9HYPH</name>
<accession>A0A4S8PH90</accession>
<reference evidence="2 3" key="1">
    <citation type="submission" date="2019-04" db="EMBL/GenBank/DDBJ databases">
        <title>genome sequence of strain W3.</title>
        <authorList>
            <person name="Gao J."/>
            <person name="Sun J."/>
        </authorList>
    </citation>
    <scope>NUCLEOTIDE SEQUENCE [LARGE SCALE GENOMIC DNA]</scope>
    <source>
        <strain evidence="2 3">W3</strain>
    </source>
</reference>